<evidence type="ECO:0000313" key="2">
    <source>
        <dbReference type="EMBL" id="MBM3282339.1"/>
    </source>
</evidence>
<reference evidence="2" key="1">
    <citation type="submission" date="2019-03" db="EMBL/GenBank/DDBJ databases">
        <title>Lake Tanganyika Metagenome-Assembled Genomes (MAGs).</title>
        <authorList>
            <person name="Tran P."/>
        </authorList>
    </citation>
    <scope>NUCLEOTIDE SEQUENCE</scope>
    <source>
        <strain evidence="2">M_DeepCast_50m_m2_156</strain>
    </source>
</reference>
<dbReference type="Pfam" id="PF00403">
    <property type="entry name" value="HMA"/>
    <property type="match status" value="1"/>
</dbReference>
<dbReference type="SUPFAM" id="SSF55008">
    <property type="entry name" value="HMA, heavy metal-associated domain"/>
    <property type="match status" value="1"/>
</dbReference>
<gene>
    <name evidence="2" type="ORF">FJY86_03295</name>
</gene>
<name>A0A8T4C769_9ARCH</name>
<protein>
    <submittedName>
        <fullName evidence="2">Heavy-metal-associated domain-containing protein</fullName>
    </submittedName>
</protein>
<dbReference type="Proteomes" id="UP000774699">
    <property type="component" value="Unassembled WGS sequence"/>
</dbReference>
<dbReference type="InterPro" id="IPR036163">
    <property type="entry name" value="HMA_dom_sf"/>
</dbReference>
<accession>A0A8T4C769</accession>
<feature type="domain" description="HMA" evidence="1">
    <location>
        <begin position="5"/>
        <end position="63"/>
    </location>
</feature>
<sequence length="65" mass="7097">MKKTIKTKGMHCPSCEILLREAIEEAGINVISANHAKNEIVVDVKDESALSTAKKAIEKEGYKIA</sequence>
<proteinExistence type="predicted"/>
<evidence type="ECO:0000313" key="3">
    <source>
        <dbReference type="Proteomes" id="UP000774699"/>
    </source>
</evidence>
<dbReference type="InterPro" id="IPR006121">
    <property type="entry name" value="HMA_dom"/>
</dbReference>
<comment type="caution">
    <text evidence="2">The sequence shown here is derived from an EMBL/GenBank/DDBJ whole genome shotgun (WGS) entry which is preliminary data.</text>
</comment>
<dbReference type="EMBL" id="VGJJ01000024">
    <property type="protein sequence ID" value="MBM3282339.1"/>
    <property type="molecule type" value="Genomic_DNA"/>
</dbReference>
<dbReference type="GO" id="GO:0046872">
    <property type="term" value="F:metal ion binding"/>
    <property type="evidence" value="ECO:0007669"/>
    <property type="project" value="InterPro"/>
</dbReference>
<organism evidence="2 3">
    <name type="scientific">Candidatus Iainarchaeum sp</name>
    <dbReference type="NCBI Taxonomy" id="3101447"/>
    <lineage>
        <taxon>Archaea</taxon>
        <taxon>Candidatus Iainarchaeota</taxon>
        <taxon>Candidatus Iainarchaeia</taxon>
        <taxon>Candidatus Iainarchaeales</taxon>
        <taxon>Candidatus Iainarchaeaceae</taxon>
        <taxon>Candidatus Iainarchaeum</taxon>
    </lineage>
</organism>
<dbReference type="AlphaFoldDB" id="A0A8T4C769"/>
<dbReference type="CDD" id="cd00371">
    <property type="entry name" value="HMA"/>
    <property type="match status" value="1"/>
</dbReference>
<dbReference type="Gene3D" id="3.30.70.100">
    <property type="match status" value="1"/>
</dbReference>
<evidence type="ECO:0000259" key="1">
    <source>
        <dbReference type="Pfam" id="PF00403"/>
    </source>
</evidence>